<feature type="region of interest" description="Disordered" evidence="1">
    <location>
        <begin position="2867"/>
        <end position="2912"/>
    </location>
</feature>
<feature type="compositionally biased region" description="Polar residues" evidence="1">
    <location>
        <begin position="3200"/>
        <end position="3212"/>
    </location>
</feature>
<dbReference type="InterPro" id="IPR000082">
    <property type="entry name" value="SEA_dom"/>
</dbReference>
<feature type="transmembrane region" description="Helical" evidence="2">
    <location>
        <begin position="4261"/>
        <end position="4287"/>
    </location>
</feature>
<evidence type="ECO:0000259" key="4">
    <source>
        <dbReference type="PROSITE" id="PS50024"/>
    </source>
</evidence>
<dbReference type="EMBL" id="SGJD01002003">
    <property type="protein sequence ID" value="KAB0397340.1"/>
    <property type="molecule type" value="Genomic_DNA"/>
</dbReference>
<dbReference type="SUPFAM" id="SSF82671">
    <property type="entry name" value="SEA domain"/>
    <property type="match status" value="5"/>
</dbReference>
<evidence type="ECO:0000313" key="5">
    <source>
        <dbReference type="EMBL" id="KAB0397340.1"/>
    </source>
</evidence>
<dbReference type="Proteomes" id="UP000437017">
    <property type="component" value="Unassembled WGS sequence"/>
</dbReference>
<feature type="compositionally biased region" description="Polar residues" evidence="1">
    <location>
        <begin position="2832"/>
        <end position="2844"/>
    </location>
</feature>
<feature type="domain" description="SEA" evidence="4">
    <location>
        <begin position="4131"/>
        <end position="4249"/>
    </location>
</feature>
<feature type="compositionally biased region" description="Polar residues" evidence="1">
    <location>
        <begin position="1658"/>
        <end position="1676"/>
    </location>
</feature>
<accession>A0A643CB22</accession>
<protein>
    <recommendedName>
        <fullName evidence="4">SEA domain-containing protein</fullName>
    </recommendedName>
</protein>
<feature type="region of interest" description="Disordered" evidence="1">
    <location>
        <begin position="2700"/>
        <end position="2735"/>
    </location>
</feature>
<feature type="compositionally biased region" description="Low complexity" evidence="1">
    <location>
        <begin position="2124"/>
        <end position="2139"/>
    </location>
</feature>
<feature type="compositionally biased region" description="Polar residues" evidence="1">
    <location>
        <begin position="1467"/>
        <end position="1486"/>
    </location>
</feature>
<feature type="region of interest" description="Disordered" evidence="1">
    <location>
        <begin position="1107"/>
        <end position="1136"/>
    </location>
</feature>
<feature type="region of interest" description="Disordered" evidence="1">
    <location>
        <begin position="2488"/>
        <end position="2511"/>
    </location>
</feature>
<feature type="compositionally biased region" description="Polar residues" evidence="1">
    <location>
        <begin position="1991"/>
        <end position="2003"/>
    </location>
</feature>
<feature type="compositionally biased region" description="Polar residues" evidence="1">
    <location>
        <begin position="2871"/>
        <end position="2882"/>
    </location>
</feature>
<feature type="region of interest" description="Disordered" evidence="1">
    <location>
        <begin position="1187"/>
        <end position="1253"/>
    </location>
</feature>
<feature type="region of interest" description="Disordered" evidence="1">
    <location>
        <begin position="3123"/>
        <end position="3164"/>
    </location>
</feature>
<feature type="compositionally biased region" description="Polar residues" evidence="1">
    <location>
        <begin position="2149"/>
        <end position="2164"/>
    </location>
</feature>
<dbReference type="PROSITE" id="PS50024">
    <property type="entry name" value="SEA"/>
    <property type="match status" value="5"/>
</dbReference>
<feature type="domain" description="SEA" evidence="4">
    <location>
        <begin position="4006"/>
        <end position="4117"/>
    </location>
</feature>
<comment type="caution">
    <text evidence="5">The sequence shown here is derived from an EMBL/GenBank/DDBJ whole genome shotgun (WGS) entry which is preliminary data.</text>
</comment>
<feature type="region of interest" description="Disordered" evidence="1">
    <location>
        <begin position="1866"/>
        <end position="2005"/>
    </location>
</feature>
<sequence length="4400" mass="463911">GTPGSRQWLLVLLALRYLLPIGGCKEFTRIGSYRSKSEKGLRCHPSTWQGGITHLDTRVLLSLDATTGILGDRHALKLKLEEKEFTSKGGEPCPAASAATWDQQPVTVLPELAGTHRSIAGGVSQTLPDKRAYCHLSSPLALLHGYEVSHFSPHGNVAKQQCHRKARLAQDTGSFWVQQKPEEVRAFQPNHSGVQDNLRTGIYYVPGPDESVAITTRELSQGEHAGTTWPTSNPTSLTTMSNVGMSTRSPEMATAFKIISSKEPSTSPEMKYTLGNSSNTSTATVPTKTTVEPVTLQTTAIESGNISLPHLPTGFMTPAKSPTKGTATTEWVSLSPSEVWTNPHLGTPEGTKKLLGTVSSVSRESNPKGNIGTGPQRSPTLIPRTTGMNLSMWLGSTGGTTVDTHVSLNTSSTGPEDSVAIPDSVTTQMVTMSSVTDKSEFITKTRVNITVIPSTVLSKVTMTDEQQASISVSEAYSSASPWSEQTTGNNLILGKSPEAKDTLPKTSVEQTTLASLTSESQDITSITNASGGKMSSSPSVTFPSVASKTLATITSVVTSDVASTLGQLSQTSHPAGVSNMEVTIAPTPLVTTTITTVETNSVLTTMPHPKGSVSTMDSTLATETSTSALQHPPTWSSTAVPAPTSGPRTITDMASILEVTGSPKAISAMSATSSIASSTESGSVSAPHGLVTVIGTSLAVPSSFASVEKTEASTSVRTLTPLDTTASMPISTSGVERMSTSVPDILSTSWTPSRRETEALHVSMASMDHPNTKTIPKILPSTPLPDSLSTLDWATGSSVSSAITSTSVLQEVTTPSELPLENMISPTTSQLPSSIEDITSEVTPVTMVNSSRVTLSGRPDLASKEVEQSSTQLHVTASADPGHMSRPEATTLDLIPYTVRTPYPIPQVNGIRTPTTEAKATSHSWMGEEETSSSTSLNTGVVNVSSVSGGTIKEVTDSPGLLKTTDLLGISLESGTTSSPNWKNGTYERIATSEPTTDKGAIHPSTNTVDTIVWPSNSEHDLHSTVPAHSESSMGTYPMNTTSIMLNTIVSTSTTTWPESTRAGRELDYPLTTELRESSTYMDTNSTTEISSVHSLSSFAITRVSGAEVTTSDRISSPDLAQSTRSSDTTRPSTFPDIIDSERMTITMQTGLSGTTSLGAPTMDTLATASLSGTYLAVTQGFPQSKITTQMSKGPEGVSGTNPPSVGETTSSSSLAPISDTTSSSHVLLTSQGQSTSSTLPVTSGLLPENFGLGKTRDMLRTSLETDTSLPPNLSSSSDEMLVTTDIEAIHPSTNTATTHVETTSCGHESHSPVLAHTQPSKATSSVVTSSTMWDITAPTAMSGSSETIKIERESVSSLNTGLRETSTYQETSSATETSTVISNVSTNDATTEVTRTQVTSSSRISIPSPAHFKTSPNTPTESRTSPSISMFMTESSGMTITTQTGPPGATSQDTLTLDISTKVSGAGTHSTVTQSFTHSEMTTLRSRGPEDVSWTSPASVEKTRSRPSLEPILATSSPSPAPFTLQGNSTFSPVSMTSVLTSGLRKTTEILDTSLEPVTSTPESVNNVLHEILTTSEATTDTETIHSSTVTDMGITSSAHKSQFTVPANTEPSKATSPMVISSTIRDTTVSTSISDSSKTTKIATDSISSLTPGLRDTSTYQGKSSSRETSQNTAITNVGTTTYEHESHSFVSTDSKPSKAVFPMNTATTIGKTTVSTPKSSYSETTRIETETSPSLMFGLRETSTSKETNSSTEPTIILPSVNISSITEVTRTEDISSSSVLNPSLAISTMSAINATETIKKLFTFPTMTKSTEKTVTTETVTPAVTSQDIFRCTTSPKTSMVGIHAAVTQRTLQTKLMTAISRGDEDVSWRSRASVKETGSPSSPVIVSTMTTPSPEPSTLPARSPSSPTPNPLTMGTTTNTSGAEIHSAVTQSFTHSEMTTRRSRGLEDVSWTSPASVKGTGSPSSPVIVSTRTTPSPEPATLPARSPSSPTSVTSLHTRSLGKTKDALGTTLGAVTTLPPSLSSPTVERISTSEFSIDTAKILPSIYRVMSTVGSSSSGHEPSSSVPVFPESSSTLYPMGTAFSVDETTLSTSMPSSFETKTLSHLTPGLKETRIALDSSSSTLTNTPSSPLSTHGLKGPKTDIMSSVKVSSPDQPLSTQYTDIPVETVTRFYTSPSITGSAGITVPGSNLSVPVSENTRHLSTDMLSSAETIFANNTVTPSLSEAMASFATSGVPGAISVSLFSRTESGPGDATMPTTAESLPSSSSIPFPFLTFRATDSSNSPLTHWITSSLATPRTVDTNLEAESRSTAALPLVTASTLQTWTQPVRTSLPTIMDTRMTESVGLGTVTSSSQVLPHSTQLTRTDGIVEHITKIPNEAAHGDTTIHVPLASTSASLRGLSTGGTERAETTAMVLKTTSTVTLTTRVSTPTSGMLSLLRTSDKTASISTTGMIITTPDIPKMRASFVIRPGDKTSTVVPMTTPSIFNRGPETTPSLVPSSGAETSAAVPTLTVSFGEPETTTSWVTHPAETGPTVSRAILNVSHSESDSTLPTATSSGEEVSSAVPTLTVSPDVLGMVTSLVTSSGTETSSVDKTLTVSPGQPDATASWLHSTETSTPVSKTTLNFSPSELDTTSSAATIPGAEAISATPLMTVSPSIPVMVTSLVISSGTDTNTIFSTLTESLHESESTVSLVTQPAESSPSLPRTTPNVSHSTPSMATSLGTEASSAVPTTPIFSGVPDMVTSQATSFEIDASMAIPSLKLPPVEPVTTASLVTQPGVQTSPAAPTPTVSSTVPGLVTSLVTSSGADTSTTFPIPTDSPHKPETTASHVTHSGTETSSAIQTMAVSHGKPDTTVSLVTHPEETSQTIPRTTPNVSHRESDTTFSMATSPGAKASSAVPATTVSPGMPGMVTSLVTSSGAETSTTFPTLTDSMHKPETTASWVTHTETISAIPTMTAYPGKPNTTVSLVTHPVETSPTVPRTTPNVFHSESDTTFSVATSLGAEVSSADPAPTLSTVVRDIVISQVTSSETDASMAVPTLTVSPVEPVTKASLVTHPGVQTSSAIPTPTLSSTASQLVTSLVTNFGAETSTTFPIPTDSPHKPKTTASWVTHSMETSTPVSRTTPNFSQSKSDVTPSMATTPRAEASSAIPTTTISPGVPDMMNSLVTSSEAEISTTFLTLTDSVNKPEPTASGVTHSGTETSSAIPAKTVSPGKPDTTVSLVTHPEETSLTIPRTTPNVSHSESDTTFSVVTSLGAEVSSVVPTPTVSAGVPDIITSQVTSSETDNTMAIVPLTLSPGEPATTVLLVTHSSAETSTSFPASTIFPHLPEITAAPSIPPGLETSTALPNQTVSLSPPETSSLFTTTVTKTARVNLTPTASFGVPAETASLSTHPGTDISATISTSALSRGLPETTGLLATRPAREASTSIPALTVSPGVLGPSRTSATTVGLYTVPSWSTETSPPTTSVGHPEFPKTVTGDTVTLIASETPTPSKTSHEEGLSTTTILKTTTVETTHLAATGSGPTVAETTITFNTLSGSPFAPVTTPGTSTLASVSVTSGTTAIPLLMPFTVNFTITNLHYTEDMGNSDSELFSATERDLQHLLSPLFKKSSVGSLYTSCRLTLLRADKDGTSTRMDAVCTYRPDPTGFRLDRERLYWELSQQTHGITQLGPYTLDRNSLYVNGYNHQYWIPTTSTPVTSTFSPGPPTSLTSTPSSTVASMGPALVPFTLNFTITNLFYTPDMGHRGSAKFNFTEKPLNRLLGPLFKNTSIGPLYSGCRLTLLRTEKDGAATGVDAICTYHPDPMHPGLDREKLYQELSQLTHGVTQLGTYTLDRNKLHVNGECPCGAGVSYSPSGLSDNHLSPYLIAAMGHNLKTLTLNFTISNLPYSSDMSNGSAMFNSTEMVLQRLLGSLFQKSSLGPFYSGCRPISLKPEKDGAATSMDAVCTYHPDPTGHRLDREQLYWELNQLTSGATQMGFYTLAKDSLFVNGYAPPSLSIQSEYQLNFHIINWNLSNPDPTSLEYIALLKDIQDKVTKLYRGSQLQDIFHSCLVTNLMLDPMSVSIKALFSSNLDSSVVKQVFLDKTLNASSYWLGATYQLTDVHVTEVEPSIHLPTDQPTISPSFQNFQLNFTVTNLIYSQDIAPGTPKHQRNKRNIEDALNQLFRNSSIKNYFSDCQVSAFRSEAPSNHTGVDAQCNFSPLAQRLDRVAIYEEFLQLTKNGTQLQNFILDRNSVLVDGYSPNRNDVLTENSDLPFWAIILICLAGLLGLIMCLICCFLVTVSRRKEEEDCEAQQQHLGYYLPRVDLRKLHPDSLKFPLNYFVLCCSDSPGRPENLPWRLLSLITGPPRWETDQEGMTSLSAINAILSLSLAIFTFLFPDTFLSHRKSFAEEL</sequence>
<dbReference type="InterPro" id="IPR036364">
    <property type="entry name" value="SEA_dom_sf"/>
</dbReference>
<feature type="compositionally biased region" description="Low complexity" evidence="1">
    <location>
        <begin position="1123"/>
        <end position="1136"/>
    </location>
</feature>
<feature type="non-terminal residue" evidence="5">
    <location>
        <position position="1"/>
    </location>
</feature>
<dbReference type="PANTHER" id="PTHR14672">
    <property type="entry name" value="MUCIN-16"/>
    <property type="match status" value="1"/>
</dbReference>
<keyword evidence="2" id="KW-1133">Transmembrane helix</keyword>
<feature type="compositionally biased region" description="Polar residues" evidence="1">
    <location>
        <begin position="2701"/>
        <end position="2735"/>
    </location>
</feature>
<feature type="compositionally biased region" description="Polar residues" evidence="1">
    <location>
        <begin position="2488"/>
        <end position="2509"/>
    </location>
</feature>
<feature type="region of interest" description="Disordered" evidence="1">
    <location>
        <begin position="2591"/>
        <end position="2640"/>
    </location>
</feature>
<feature type="chain" id="PRO_5024829991" description="SEA domain-containing protein" evidence="3">
    <location>
        <begin position="25"/>
        <end position="4400"/>
    </location>
</feature>
<evidence type="ECO:0000256" key="1">
    <source>
        <dbReference type="SAM" id="MobiDB-lite"/>
    </source>
</evidence>
<feature type="region of interest" description="Disordered" evidence="1">
    <location>
        <begin position="2551"/>
        <end position="2571"/>
    </location>
</feature>
<feature type="region of interest" description="Disordered" evidence="1">
    <location>
        <begin position="2124"/>
        <end position="2164"/>
    </location>
</feature>
<feature type="compositionally biased region" description="Polar residues" evidence="1">
    <location>
        <begin position="1199"/>
        <end position="1227"/>
    </location>
</feature>
<feature type="region of interest" description="Disordered" evidence="1">
    <location>
        <begin position="3192"/>
        <end position="3224"/>
    </location>
</feature>
<evidence type="ECO:0000256" key="3">
    <source>
        <dbReference type="SAM" id="SignalP"/>
    </source>
</evidence>
<feature type="transmembrane region" description="Helical" evidence="2">
    <location>
        <begin position="4366"/>
        <end position="4385"/>
    </location>
</feature>
<feature type="compositionally biased region" description="Polar residues" evidence="1">
    <location>
        <begin position="2615"/>
        <end position="2640"/>
    </location>
</feature>
<feature type="domain" description="SEA" evidence="4">
    <location>
        <begin position="3574"/>
        <end position="3695"/>
    </location>
</feature>
<feature type="compositionally biased region" description="Low complexity" evidence="1">
    <location>
        <begin position="474"/>
        <end position="483"/>
    </location>
</feature>
<feature type="compositionally biased region" description="Polar residues" evidence="1">
    <location>
        <begin position="1916"/>
        <end position="1942"/>
    </location>
</feature>
<feature type="compositionally biased region" description="Polar residues" evidence="1">
    <location>
        <begin position="1955"/>
        <end position="1980"/>
    </location>
</feature>
<feature type="compositionally biased region" description="Low complexity" evidence="1">
    <location>
        <begin position="1228"/>
        <end position="1240"/>
    </location>
</feature>
<dbReference type="PANTHER" id="PTHR14672:SF1">
    <property type="entry name" value="MUCIN-16"/>
    <property type="match status" value="1"/>
</dbReference>
<feature type="compositionally biased region" description="Polar residues" evidence="1">
    <location>
        <begin position="1881"/>
        <end position="1890"/>
    </location>
</feature>
<gene>
    <name evidence="5" type="ORF">E2I00_006707</name>
</gene>
<feature type="compositionally biased region" description="Basic and acidic residues" evidence="1">
    <location>
        <begin position="1943"/>
        <end position="1952"/>
    </location>
</feature>
<dbReference type="Gene3D" id="3.30.70.960">
    <property type="entry name" value="SEA domain"/>
    <property type="match status" value="5"/>
</dbReference>
<dbReference type="FunFam" id="3.30.70.960:FF:000003">
    <property type="entry name" value="MUC16 isoform 1"/>
    <property type="match status" value="3"/>
</dbReference>
<dbReference type="OrthoDB" id="9685075at2759"/>
<feature type="region of interest" description="Disordered" evidence="1">
    <location>
        <begin position="1651"/>
        <end position="1676"/>
    </location>
</feature>
<keyword evidence="2" id="KW-0812">Transmembrane</keyword>
<feature type="compositionally biased region" description="Low complexity" evidence="1">
    <location>
        <begin position="1892"/>
        <end position="1905"/>
    </location>
</feature>
<feature type="compositionally biased region" description="Polar residues" evidence="1">
    <location>
        <begin position="1415"/>
        <end position="1427"/>
    </location>
</feature>
<feature type="region of interest" description="Disordered" evidence="1">
    <location>
        <begin position="1467"/>
        <end position="1522"/>
    </location>
</feature>
<feature type="compositionally biased region" description="Polar residues" evidence="1">
    <location>
        <begin position="1108"/>
        <end position="1122"/>
    </location>
</feature>
<feature type="compositionally biased region" description="Polar residues" evidence="1">
    <location>
        <begin position="2812"/>
        <end position="2821"/>
    </location>
</feature>
<keyword evidence="3" id="KW-0732">Signal</keyword>
<feature type="region of interest" description="Disordered" evidence="1">
    <location>
        <begin position="625"/>
        <end position="646"/>
    </location>
</feature>
<organism evidence="5 6">
    <name type="scientific">Balaenoptera physalus</name>
    <name type="common">Fin whale</name>
    <name type="synonym">Balaena physalus</name>
    <dbReference type="NCBI Taxonomy" id="9770"/>
    <lineage>
        <taxon>Eukaryota</taxon>
        <taxon>Metazoa</taxon>
        <taxon>Chordata</taxon>
        <taxon>Craniata</taxon>
        <taxon>Vertebrata</taxon>
        <taxon>Euteleostomi</taxon>
        <taxon>Mammalia</taxon>
        <taxon>Eutheria</taxon>
        <taxon>Laurasiatheria</taxon>
        <taxon>Artiodactyla</taxon>
        <taxon>Whippomorpha</taxon>
        <taxon>Cetacea</taxon>
        <taxon>Mysticeti</taxon>
        <taxon>Balaenopteridae</taxon>
        <taxon>Balaenoptera</taxon>
    </lineage>
</organism>
<feature type="domain" description="SEA" evidence="4">
    <location>
        <begin position="3881"/>
        <end position="4001"/>
    </location>
</feature>
<feature type="compositionally biased region" description="Polar residues" evidence="1">
    <location>
        <begin position="2591"/>
        <end position="2606"/>
    </location>
</feature>
<feature type="signal peptide" evidence="3">
    <location>
        <begin position="1"/>
        <end position="24"/>
    </location>
</feature>
<dbReference type="Pfam" id="PF01390">
    <property type="entry name" value="SEA"/>
    <property type="match status" value="5"/>
</dbReference>
<evidence type="ECO:0000313" key="6">
    <source>
        <dbReference type="Proteomes" id="UP000437017"/>
    </source>
</evidence>
<proteinExistence type="predicted"/>
<feature type="compositionally biased region" description="Polar residues" evidence="1">
    <location>
        <begin position="3123"/>
        <end position="3147"/>
    </location>
</feature>
<feature type="region of interest" description="Disordered" evidence="1">
    <location>
        <begin position="2812"/>
        <end position="2844"/>
    </location>
</feature>
<dbReference type="InterPro" id="IPR028850">
    <property type="entry name" value="MUC16"/>
</dbReference>
<name>A0A643CB22_BALPH</name>
<evidence type="ECO:0000256" key="2">
    <source>
        <dbReference type="SAM" id="Phobius"/>
    </source>
</evidence>
<feature type="region of interest" description="Disordered" evidence="1">
    <location>
        <begin position="474"/>
        <end position="507"/>
    </location>
</feature>
<keyword evidence="2" id="KW-0472">Membrane</keyword>
<feature type="domain" description="SEA" evidence="4">
    <location>
        <begin position="3732"/>
        <end position="3853"/>
    </location>
</feature>
<feature type="region of interest" description="Disordered" evidence="1">
    <location>
        <begin position="1400"/>
        <end position="1427"/>
    </location>
</feature>
<keyword evidence="6" id="KW-1185">Reference proteome</keyword>
<reference evidence="5 6" key="1">
    <citation type="journal article" date="2019" name="PLoS ONE">
        <title>Genomic analyses reveal an absence of contemporary introgressive admixture between fin whales and blue whales, despite known hybrids.</title>
        <authorList>
            <person name="Westbury M.V."/>
            <person name="Petersen B."/>
            <person name="Lorenzen E.D."/>
        </authorList>
    </citation>
    <scope>NUCLEOTIDE SEQUENCE [LARGE SCALE GENOMIC DNA]</scope>
    <source>
        <strain evidence="5">FinWhale-01</strain>
    </source>
</reference>